<sequence length="94" mass="9881">MSAATRAITRLWEDQKRRAAEAAYARELAAGTGGGKIAFVAPPPSLVTRLLDGVPYFASDGMHPNDAGYVVWAELLASELLATWKVSGLPPAAA</sequence>
<dbReference type="InterPro" id="IPR036514">
    <property type="entry name" value="SGNH_hydro_sf"/>
</dbReference>
<organism evidence="1 2">
    <name type="scientific">Chrysochromulina tobinii</name>
    <dbReference type="NCBI Taxonomy" id="1460289"/>
    <lineage>
        <taxon>Eukaryota</taxon>
        <taxon>Haptista</taxon>
        <taxon>Haptophyta</taxon>
        <taxon>Prymnesiophyceae</taxon>
        <taxon>Prymnesiales</taxon>
        <taxon>Chrysochromulinaceae</taxon>
        <taxon>Chrysochromulina</taxon>
    </lineage>
</organism>
<reference evidence="2" key="1">
    <citation type="journal article" date="2015" name="PLoS Genet.">
        <title>Genome Sequence and Transcriptome Analyses of Chrysochromulina tobin: Metabolic Tools for Enhanced Algal Fitness in the Prominent Order Prymnesiales (Haptophyceae).</title>
        <authorList>
            <person name="Hovde B.T."/>
            <person name="Deodato C.R."/>
            <person name="Hunsperger H.M."/>
            <person name="Ryken S.A."/>
            <person name="Yost W."/>
            <person name="Jha R.K."/>
            <person name="Patterson J."/>
            <person name="Monnat R.J. Jr."/>
            <person name="Barlow S.B."/>
            <person name="Starkenburg S.R."/>
            <person name="Cattolico R.A."/>
        </authorList>
    </citation>
    <scope>NUCLEOTIDE SEQUENCE</scope>
    <source>
        <strain evidence="2">CCMP291</strain>
    </source>
</reference>
<dbReference type="Gene3D" id="3.40.50.1110">
    <property type="entry name" value="SGNH hydrolase"/>
    <property type="match status" value="1"/>
</dbReference>
<evidence type="ECO:0000313" key="2">
    <source>
        <dbReference type="Proteomes" id="UP000037460"/>
    </source>
</evidence>
<evidence type="ECO:0000313" key="1">
    <source>
        <dbReference type="EMBL" id="KOO36620.1"/>
    </source>
</evidence>
<name>A0A0M0KCR0_9EUKA</name>
<dbReference type="Proteomes" id="UP000037460">
    <property type="component" value="Unassembled WGS sequence"/>
</dbReference>
<evidence type="ECO:0008006" key="3">
    <source>
        <dbReference type="Google" id="ProtNLM"/>
    </source>
</evidence>
<dbReference type="EMBL" id="JWZX01000609">
    <property type="protein sequence ID" value="KOO36620.1"/>
    <property type="molecule type" value="Genomic_DNA"/>
</dbReference>
<dbReference type="AlphaFoldDB" id="A0A0M0KCR0"/>
<dbReference type="SUPFAM" id="SSF52266">
    <property type="entry name" value="SGNH hydrolase"/>
    <property type="match status" value="1"/>
</dbReference>
<proteinExistence type="predicted"/>
<keyword evidence="2" id="KW-1185">Reference proteome</keyword>
<protein>
    <recommendedName>
        <fullName evidence="3">SGNH hydrolase-type esterase domain-containing protein</fullName>
    </recommendedName>
</protein>
<comment type="caution">
    <text evidence="1">The sequence shown here is derived from an EMBL/GenBank/DDBJ whole genome shotgun (WGS) entry which is preliminary data.</text>
</comment>
<accession>A0A0M0KCR0</accession>
<gene>
    <name evidence="1" type="ORF">Ctob_012436</name>
</gene>